<accession>A0A923N462</accession>
<dbReference type="Gene3D" id="2.40.128.110">
    <property type="entry name" value="Lipid/polyisoprenoid-binding, YceI-like"/>
    <property type="match status" value="1"/>
</dbReference>
<keyword evidence="1" id="KW-0732">Signal</keyword>
<feature type="domain" description="Lipid/polyisoprenoid-binding YceI-like" evidence="2">
    <location>
        <begin position="41"/>
        <end position="213"/>
    </location>
</feature>
<keyword evidence="4" id="KW-1185">Reference proteome</keyword>
<name>A0A923N462_9BACT</name>
<gene>
    <name evidence="3" type="ORF">H8S84_03575</name>
</gene>
<reference evidence="3" key="1">
    <citation type="submission" date="2020-08" db="EMBL/GenBank/DDBJ databases">
        <title>Pontibacter sp. SD6 16S ribosomal RNA gene Genome sequencing and assembly.</title>
        <authorList>
            <person name="Kang M."/>
        </authorList>
    </citation>
    <scope>NUCLEOTIDE SEQUENCE</scope>
    <source>
        <strain evidence="3">SD6</strain>
    </source>
</reference>
<evidence type="ECO:0000313" key="4">
    <source>
        <dbReference type="Proteomes" id="UP000603640"/>
    </source>
</evidence>
<dbReference type="EMBL" id="JACRVF010000001">
    <property type="protein sequence ID" value="MBC5991911.1"/>
    <property type="molecule type" value="Genomic_DNA"/>
</dbReference>
<proteinExistence type="predicted"/>
<dbReference type="Pfam" id="PF04264">
    <property type="entry name" value="YceI"/>
    <property type="match status" value="1"/>
</dbReference>
<organism evidence="3 4">
    <name type="scientific">Pontibacter cellulosilyticus</name>
    <dbReference type="NCBI Taxonomy" id="1720253"/>
    <lineage>
        <taxon>Bacteria</taxon>
        <taxon>Pseudomonadati</taxon>
        <taxon>Bacteroidota</taxon>
        <taxon>Cytophagia</taxon>
        <taxon>Cytophagales</taxon>
        <taxon>Hymenobacteraceae</taxon>
        <taxon>Pontibacter</taxon>
    </lineage>
</organism>
<dbReference type="RefSeq" id="WP_187065885.1">
    <property type="nucleotide sequence ID" value="NZ_JACRVF010000001.1"/>
</dbReference>
<feature type="signal peptide" evidence="1">
    <location>
        <begin position="1"/>
        <end position="24"/>
    </location>
</feature>
<evidence type="ECO:0000313" key="3">
    <source>
        <dbReference type="EMBL" id="MBC5991911.1"/>
    </source>
</evidence>
<dbReference type="PANTHER" id="PTHR34406">
    <property type="entry name" value="PROTEIN YCEI"/>
    <property type="match status" value="1"/>
</dbReference>
<dbReference type="SUPFAM" id="SSF101874">
    <property type="entry name" value="YceI-like"/>
    <property type="match status" value="1"/>
</dbReference>
<sequence>MKKYSVFVSSLAIATLLVTTSATTPDVSVMPTAVASAAASTLRVNTENSTMKWNAKKVGGEHYGSIKLSEGTLQVNGNKLVGGNFNIDMSTIVVEDITRAESNKRLTDHLKSEDFFSVEKFGKSTFNITKAAPIAKAKAGGPNYIITGDLTIKGITHPVTFPAVVKINGKSAEAEAKIVVDRIKYDIKYRSSFIGTAADKIIDDTFTLDVKLVTDGGTQAVGSK</sequence>
<comment type="caution">
    <text evidence="3">The sequence shown here is derived from an EMBL/GenBank/DDBJ whole genome shotgun (WGS) entry which is preliminary data.</text>
</comment>
<dbReference type="SMART" id="SM00867">
    <property type="entry name" value="YceI"/>
    <property type="match status" value="1"/>
</dbReference>
<evidence type="ECO:0000256" key="1">
    <source>
        <dbReference type="SAM" id="SignalP"/>
    </source>
</evidence>
<evidence type="ECO:0000259" key="2">
    <source>
        <dbReference type="SMART" id="SM00867"/>
    </source>
</evidence>
<dbReference type="PANTHER" id="PTHR34406:SF1">
    <property type="entry name" value="PROTEIN YCEI"/>
    <property type="match status" value="1"/>
</dbReference>
<protein>
    <submittedName>
        <fullName evidence="3">YceI family protein</fullName>
    </submittedName>
</protein>
<dbReference type="Proteomes" id="UP000603640">
    <property type="component" value="Unassembled WGS sequence"/>
</dbReference>
<dbReference type="InterPro" id="IPR007372">
    <property type="entry name" value="Lipid/polyisoprenoid-bd_YceI"/>
</dbReference>
<feature type="chain" id="PRO_5037042111" evidence="1">
    <location>
        <begin position="25"/>
        <end position="224"/>
    </location>
</feature>
<dbReference type="InterPro" id="IPR036761">
    <property type="entry name" value="TTHA0802/YceI-like_sf"/>
</dbReference>
<dbReference type="AlphaFoldDB" id="A0A923N462"/>